<comment type="caution">
    <text evidence="1">The sequence shown here is derived from an EMBL/GenBank/DDBJ whole genome shotgun (WGS) entry which is preliminary data.</text>
</comment>
<dbReference type="AlphaFoldDB" id="A0A6L2MGZ4"/>
<reference evidence="1" key="1">
    <citation type="journal article" date="2019" name="Sci. Rep.">
        <title>Draft genome of Tanacetum cinerariifolium, the natural source of mosquito coil.</title>
        <authorList>
            <person name="Yamashiro T."/>
            <person name="Shiraishi A."/>
            <person name="Satake H."/>
            <person name="Nakayama K."/>
        </authorList>
    </citation>
    <scope>NUCLEOTIDE SEQUENCE</scope>
</reference>
<protein>
    <submittedName>
        <fullName evidence="1">Uncharacterized protein</fullName>
    </submittedName>
</protein>
<evidence type="ECO:0000313" key="1">
    <source>
        <dbReference type="EMBL" id="GEU73251.1"/>
    </source>
</evidence>
<proteinExistence type="predicted"/>
<accession>A0A6L2MGZ4</accession>
<gene>
    <name evidence="1" type="ORF">Tci_045229</name>
</gene>
<name>A0A6L2MGZ4_TANCI</name>
<dbReference type="EMBL" id="BKCJ010006651">
    <property type="protein sequence ID" value="GEU73251.1"/>
    <property type="molecule type" value="Genomic_DNA"/>
</dbReference>
<organism evidence="1">
    <name type="scientific">Tanacetum cinerariifolium</name>
    <name type="common">Dalmatian daisy</name>
    <name type="synonym">Chrysanthemum cinerariifolium</name>
    <dbReference type="NCBI Taxonomy" id="118510"/>
    <lineage>
        <taxon>Eukaryota</taxon>
        <taxon>Viridiplantae</taxon>
        <taxon>Streptophyta</taxon>
        <taxon>Embryophyta</taxon>
        <taxon>Tracheophyta</taxon>
        <taxon>Spermatophyta</taxon>
        <taxon>Magnoliopsida</taxon>
        <taxon>eudicotyledons</taxon>
        <taxon>Gunneridae</taxon>
        <taxon>Pentapetalae</taxon>
        <taxon>asterids</taxon>
        <taxon>campanulids</taxon>
        <taxon>Asterales</taxon>
        <taxon>Asteraceae</taxon>
        <taxon>Asteroideae</taxon>
        <taxon>Anthemideae</taxon>
        <taxon>Anthemidinae</taxon>
        <taxon>Tanacetum</taxon>
    </lineage>
</organism>
<sequence>MKPYFQDYKWYNKLVDVKLKDETLAFKAKAEGSWRNATPGVMKLCTWLINSFGNFYKLDYNVFIKLQECWWKINVDKVAPFTHSKSYGHGPYANIKTEWAHDLYLMVNNIFGRNYDISNAQENQGDEERRDDPTLEPSVCKIRRFKMMKYSFNVDEEYIVRKESEYLKQLTTPSMNHAMKPTKRHARIHFSNLTWMRMMEKTSTKYR</sequence>